<comment type="caution">
    <text evidence="2">The sequence shown here is derived from an EMBL/GenBank/DDBJ whole genome shotgun (WGS) entry which is preliminary data.</text>
</comment>
<dbReference type="EMBL" id="QRVM01000026">
    <property type="protein sequence ID" value="RGS46190.1"/>
    <property type="molecule type" value="Genomic_DNA"/>
</dbReference>
<accession>A0A395W572</accession>
<evidence type="ECO:0000313" key="6">
    <source>
        <dbReference type="Proteomes" id="UP000285288"/>
    </source>
</evidence>
<dbReference type="Proteomes" id="UP000265489">
    <property type="component" value="Unassembled WGS sequence"/>
</dbReference>
<evidence type="ECO:0000313" key="2">
    <source>
        <dbReference type="EMBL" id="RGU88621.1"/>
    </source>
</evidence>
<organism evidence="2 4">
    <name type="scientific">Holdemanella biformis</name>
    <dbReference type="NCBI Taxonomy" id="1735"/>
    <lineage>
        <taxon>Bacteria</taxon>
        <taxon>Bacillati</taxon>
        <taxon>Bacillota</taxon>
        <taxon>Erysipelotrichia</taxon>
        <taxon>Erysipelotrichales</taxon>
        <taxon>Erysipelotrichaceae</taxon>
        <taxon>Holdemanella</taxon>
    </lineage>
</organism>
<dbReference type="EMBL" id="QRYQ01000046">
    <property type="protein sequence ID" value="RGU88621.1"/>
    <property type="molecule type" value="Genomic_DNA"/>
</dbReference>
<evidence type="ECO:0000313" key="4">
    <source>
        <dbReference type="Proteomes" id="UP000265489"/>
    </source>
</evidence>
<protein>
    <submittedName>
        <fullName evidence="2">Uncharacterized protein</fullName>
    </submittedName>
</protein>
<reference evidence="4 5" key="1">
    <citation type="submission" date="2018-08" db="EMBL/GenBank/DDBJ databases">
        <title>A genome reference for cultivated species of the human gut microbiota.</title>
        <authorList>
            <person name="Zou Y."/>
            <person name="Xue W."/>
            <person name="Luo G."/>
        </authorList>
    </citation>
    <scope>NUCLEOTIDE SEQUENCE [LARGE SCALE GENOMIC DNA]</scope>
    <source>
        <strain evidence="2 4">AF15-20</strain>
        <strain evidence="1 5">AF22-10AC</strain>
        <strain evidence="3 6">AM42-13AC</strain>
    </source>
</reference>
<dbReference type="AlphaFoldDB" id="A0A395W572"/>
<sequence length="64" mass="7674">MNFHECMKLFYPETKIILYNQKNEVVLEGYVKDIRQECEKYHNIEVTFVSGRADTTGLKIWLDM</sequence>
<evidence type="ECO:0000313" key="1">
    <source>
        <dbReference type="EMBL" id="RGS46190.1"/>
    </source>
</evidence>
<evidence type="ECO:0000313" key="5">
    <source>
        <dbReference type="Proteomes" id="UP000285274"/>
    </source>
</evidence>
<dbReference type="EMBL" id="QSGD01000011">
    <property type="protein sequence ID" value="RHB08195.1"/>
    <property type="molecule type" value="Genomic_DNA"/>
</dbReference>
<evidence type="ECO:0000313" key="3">
    <source>
        <dbReference type="EMBL" id="RHB08195.1"/>
    </source>
</evidence>
<gene>
    <name evidence="3" type="ORF">DW907_04505</name>
    <name evidence="2" type="ORF">DWW32_12925</name>
    <name evidence="1" type="ORF">DWX92_06665</name>
</gene>
<proteinExistence type="predicted"/>
<name>A0A395W572_9FIRM</name>
<dbReference type="RefSeq" id="WP_118011088.1">
    <property type="nucleotide sequence ID" value="NZ_CALHUJ010000087.1"/>
</dbReference>
<dbReference type="GeneID" id="66580825"/>
<dbReference type="Proteomes" id="UP000285288">
    <property type="component" value="Unassembled WGS sequence"/>
</dbReference>
<dbReference type="Proteomes" id="UP000285274">
    <property type="component" value="Unassembled WGS sequence"/>
</dbReference>